<evidence type="ECO:0000256" key="2">
    <source>
        <dbReference type="ARBA" id="ARBA00012637"/>
    </source>
</evidence>
<evidence type="ECO:0000256" key="4">
    <source>
        <dbReference type="ARBA" id="ARBA00022827"/>
    </source>
</evidence>
<dbReference type="Proteomes" id="UP001165653">
    <property type="component" value="Unassembled WGS sequence"/>
</dbReference>
<keyword evidence="4" id="KW-0274">FAD</keyword>
<dbReference type="Gene3D" id="3.50.50.100">
    <property type="match status" value="1"/>
</dbReference>
<evidence type="ECO:0000256" key="6">
    <source>
        <dbReference type="ARBA" id="ARBA00023027"/>
    </source>
</evidence>
<reference evidence="10" key="1">
    <citation type="submission" date="2022-10" db="EMBL/GenBank/DDBJ databases">
        <title>Luteolibacter sp. GHJ8, whole genome shotgun sequencing project.</title>
        <authorList>
            <person name="Zhao G."/>
            <person name="Shen L."/>
        </authorList>
    </citation>
    <scope>NUCLEOTIDE SEQUENCE</scope>
    <source>
        <strain evidence="10">GHJ8</strain>
    </source>
</reference>
<accession>A0ABT3G8S9</accession>
<keyword evidence="8" id="KW-0472">Membrane</keyword>
<evidence type="ECO:0000256" key="5">
    <source>
        <dbReference type="ARBA" id="ARBA00023002"/>
    </source>
</evidence>
<keyword evidence="3" id="KW-0285">Flavoprotein</keyword>
<gene>
    <name evidence="10" type="ORF">OJ996_21865</name>
</gene>
<comment type="caution">
    <text evidence="10">The sequence shown here is derived from an EMBL/GenBank/DDBJ whole genome shotgun (WGS) entry which is preliminary data.</text>
</comment>
<feature type="domain" description="FAD/NAD(P)-binding" evidence="9">
    <location>
        <begin position="4"/>
        <end position="324"/>
    </location>
</feature>
<sequence>MASRVLIIGGGFAGLECARTLAGDERFEVTLVDRTNHHLFQPLLYQVATASLAAPDIARSIRQILEDAKNVTVLMDEIVAIDTAANFATGASATRYDFDYMLLAAGARTSFFGKTEWAEHTLSLKSLADAQGVRRTVLSNLERAELTTDQSERRRLMTVAIVGGGPTGVELAGAFSDLVHRSLRTNFRRIDTSKLRIILIEGSARILEAFDEDQSEYTRQRLKTLGVEVWTGMRVDDVKKHMLHFTDGSSLESEAIIWAAGVEAQPLTAMLGVPLADRAGRVTPNGDLSLPGLPHVFVAGDLVRMKDANDVAVPGLAPAATQMGRHVAKLLKEEKRLESGRFAAQKLELRAQFRYLDKGFMAIIGKNHAVVKAGKIKMQGLLAWFAWLFIHIAFLIGFRNRLSVLLGWAFAYIRDNPEARIIVNPPGTKPQW</sequence>
<dbReference type="EMBL" id="JAPDDR010000013">
    <property type="protein sequence ID" value="MCW1916253.1"/>
    <property type="molecule type" value="Genomic_DNA"/>
</dbReference>
<dbReference type="InterPro" id="IPR023753">
    <property type="entry name" value="FAD/NAD-binding_dom"/>
</dbReference>
<dbReference type="PANTHER" id="PTHR43706:SF47">
    <property type="entry name" value="EXTERNAL NADH-UBIQUINONE OXIDOREDUCTASE 1, MITOCHONDRIAL-RELATED"/>
    <property type="match status" value="1"/>
</dbReference>
<evidence type="ECO:0000256" key="7">
    <source>
        <dbReference type="ARBA" id="ARBA00047599"/>
    </source>
</evidence>
<protein>
    <recommendedName>
        <fullName evidence="2">NADH:ubiquinone reductase (non-electrogenic)</fullName>
        <ecNumber evidence="2">1.6.5.9</ecNumber>
    </recommendedName>
</protein>
<organism evidence="10 11">
    <name type="scientific">Luteolibacter rhizosphaerae</name>
    <dbReference type="NCBI Taxonomy" id="2989719"/>
    <lineage>
        <taxon>Bacteria</taxon>
        <taxon>Pseudomonadati</taxon>
        <taxon>Verrucomicrobiota</taxon>
        <taxon>Verrucomicrobiia</taxon>
        <taxon>Verrucomicrobiales</taxon>
        <taxon>Verrucomicrobiaceae</taxon>
        <taxon>Luteolibacter</taxon>
    </lineage>
</organism>
<dbReference type="RefSeq" id="WP_264515823.1">
    <property type="nucleotide sequence ID" value="NZ_JAPDDR010000013.1"/>
</dbReference>
<comment type="similarity">
    <text evidence="1">Belongs to the NADH dehydrogenase family.</text>
</comment>
<proteinExistence type="inferred from homology"/>
<dbReference type="PRINTS" id="PR00368">
    <property type="entry name" value="FADPNR"/>
</dbReference>
<keyword evidence="5" id="KW-0560">Oxidoreductase</keyword>
<dbReference type="InterPro" id="IPR036188">
    <property type="entry name" value="FAD/NAD-bd_sf"/>
</dbReference>
<feature type="transmembrane region" description="Helical" evidence="8">
    <location>
        <begin position="381"/>
        <end position="398"/>
    </location>
</feature>
<keyword evidence="8" id="KW-0812">Transmembrane</keyword>
<name>A0ABT3G8S9_9BACT</name>
<comment type="catalytic activity">
    <reaction evidence="7">
        <text>a quinone + NADH + H(+) = a quinol + NAD(+)</text>
        <dbReference type="Rhea" id="RHEA:46160"/>
        <dbReference type="ChEBI" id="CHEBI:15378"/>
        <dbReference type="ChEBI" id="CHEBI:24646"/>
        <dbReference type="ChEBI" id="CHEBI:57540"/>
        <dbReference type="ChEBI" id="CHEBI:57945"/>
        <dbReference type="ChEBI" id="CHEBI:132124"/>
        <dbReference type="EC" id="1.6.5.9"/>
    </reaction>
</comment>
<dbReference type="PRINTS" id="PR00411">
    <property type="entry name" value="PNDRDTASEI"/>
</dbReference>
<evidence type="ECO:0000313" key="11">
    <source>
        <dbReference type="Proteomes" id="UP001165653"/>
    </source>
</evidence>
<evidence type="ECO:0000313" key="10">
    <source>
        <dbReference type="EMBL" id="MCW1916253.1"/>
    </source>
</evidence>
<keyword evidence="8" id="KW-1133">Transmembrane helix</keyword>
<evidence type="ECO:0000256" key="8">
    <source>
        <dbReference type="SAM" id="Phobius"/>
    </source>
</evidence>
<evidence type="ECO:0000259" key="9">
    <source>
        <dbReference type="Pfam" id="PF07992"/>
    </source>
</evidence>
<evidence type="ECO:0000256" key="1">
    <source>
        <dbReference type="ARBA" id="ARBA00005272"/>
    </source>
</evidence>
<dbReference type="Pfam" id="PF07992">
    <property type="entry name" value="Pyr_redox_2"/>
    <property type="match status" value="1"/>
</dbReference>
<dbReference type="EC" id="1.6.5.9" evidence="2"/>
<keyword evidence="11" id="KW-1185">Reference proteome</keyword>
<keyword evidence="6" id="KW-0520">NAD</keyword>
<dbReference type="SUPFAM" id="SSF51905">
    <property type="entry name" value="FAD/NAD(P)-binding domain"/>
    <property type="match status" value="1"/>
</dbReference>
<dbReference type="InterPro" id="IPR045024">
    <property type="entry name" value="NDH-2"/>
</dbReference>
<dbReference type="PANTHER" id="PTHR43706">
    <property type="entry name" value="NADH DEHYDROGENASE"/>
    <property type="match status" value="1"/>
</dbReference>
<evidence type="ECO:0000256" key="3">
    <source>
        <dbReference type="ARBA" id="ARBA00022630"/>
    </source>
</evidence>